<feature type="domain" description="HD-GYP" evidence="4">
    <location>
        <begin position="156"/>
        <end position="366"/>
    </location>
</feature>
<evidence type="ECO:0000256" key="2">
    <source>
        <dbReference type="SAM" id="Coils"/>
    </source>
</evidence>
<dbReference type="Gene3D" id="1.10.3210.10">
    <property type="entry name" value="Hypothetical protein af1432"/>
    <property type="match status" value="1"/>
</dbReference>
<sequence length="366" mass="41582">MEVNKSLIIMVDDNPANLRIGKNVLAEKYTVATAPSAEKLFNLLENNLPVMILLDIDMPDIDGYEAIKILKSKPETKDIPVVFLTGRGETDDELTGLSLGAVDYITKPIQPPLLLKRIEVHLLVEEQKKTMEKQAADLKYFNENLQKMVDEKTKNIMELQNALLKTMAELVEYRDDITGRHIERTQEGIRILLTEIKSSGLYSEESEDWDIELLVQCCQLHDVGKIFISDNILRKPGELNDDEFEDMKVHTQIGKQIVEKVELLTNESEFLKFAKVFAAAHHEWWDGTGYPHGLKGNEIPLLGRIMAIADVYDALVSQRPYKKAFTHEEAVKIISEGSGTHFDPALVEVFLKTEDQFKELTIGEIF</sequence>
<dbReference type="Pfam" id="PF13487">
    <property type="entry name" value="HD_5"/>
    <property type="match status" value="1"/>
</dbReference>
<keyword evidence="2" id="KW-0175">Coiled coil</keyword>
<accession>A0A806JXV0</accession>
<dbReference type="EMBL" id="JQ844165">
    <property type="protein sequence ID" value="AGS51591.1"/>
    <property type="molecule type" value="Genomic_DNA"/>
</dbReference>
<proteinExistence type="predicted"/>
<dbReference type="InterPro" id="IPR011006">
    <property type="entry name" value="CheY-like_superfamily"/>
</dbReference>
<keyword evidence="1" id="KW-0597">Phosphoprotein</keyword>
<dbReference type="AlphaFoldDB" id="A0A806JXV0"/>
<feature type="coiled-coil region" evidence="2">
    <location>
        <begin position="142"/>
        <end position="176"/>
    </location>
</feature>
<evidence type="ECO:0000256" key="1">
    <source>
        <dbReference type="PROSITE-ProRule" id="PRU00169"/>
    </source>
</evidence>
<dbReference type="InterPro" id="IPR003607">
    <property type="entry name" value="HD/PDEase_dom"/>
</dbReference>
<organism evidence="5">
    <name type="scientific">uncultured bacterium contig00010</name>
    <dbReference type="NCBI Taxonomy" id="1181502"/>
    <lineage>
        <taxon>Bacteria</taxon>
        <taxon>environmental samples</taxon>
    </lineage>
</organism>
<evidence type="ECO:0000313" key="5">
    <source>
        <dbReference type="EMBL" id="AGS51591.1"/>
    </source>
</evidence>
<dbReference type="GO" id="GO:0000160">
    <property type="term" value="P:phosphorelay signal transduction system"/>
    <property type="evidence" value="ECO:0007669"/>
    <property type="project" value="InterPro"/>
</dbReference>
<dbReference type="Gene3D" id="3.40.50.2300">
    <property type="match status" value="1"/>
</dbReference>
<dbReference type="SMART" id="SM00448">
    <property type="entry name" value="REC"/>
    <property type="match status" value="1"/>
</dbReference>
<dbReference type="PANTHER" id="PTHR45228">
    <property type="entry name" value="CYCLIC DI-GMP PHOSPHODIESTERASE TM_0186-RELATED"/>
    <property type="match status" value="1"/>
</dbReference>
<dbReference type="CDD" id="cd00077">
    <property type="entry name" value="HDc"/>
    <property type="match status" value="1"/>
</dbReference>
<dbReference type="SUPFAM" id="SSF109604">
    <property type="entry name" value="HD-domain/PDEase-like"/>
    <property type="match status" value="1"/>
</dbReference>
<protein>
    <submittedName>
        <fullName evidence="5">Response regulator</fullName>
    </submittedName>
</protein>
<name>A0A806JXV0_9BACT</name>
<evidence type="ECO:0000259" key="4">
    <source>
        <dbReference type="PROSITE" id="PS51832"/>
    </source>
</evidence>
<reference evidence="5" key="1">
    <citation type="submission" date="2012-03" db="EMBL/GenBank/DDBJ databases">
        <title>Functional metagenomics reveals considerable lignocellulase gene clusters in the gut microbiome of a wood-feeding higher termite.</title>
        <authorList>
            <person name="Liu N."/>
        </authorList>
    </citation>
    <scope>NUCLEOTIDE SEQUENCE</scope>
</reference>
<evidence type="ECO:0000259" key="3">
    <source>
        <dbReference type="PROSITE" id="PS50110"/>
    </source>
</evidence>
<dbReference type="SMART" id="SM00471">
    <property type="entry name" value="HDc"/>
    <property type="match status" value="1"/>
</dbReference>
<feature type="domain" description="Response regulatory" evidence="3">
    <location>
        <begin position="7"/>
        <end position="122"/>
    </location>
</feature>
<dbReference type="InterPro" id="IPR037522">
    <property type="entry name" value="HD_GYP_dom"/>
</dbReference>
<dbReference type="InterPro" id="IPR001789">
    <property type="entry name" value="Sig_transdc_resp-reg_receiver"/>
</dbReference>
<dbReference type="InterPro" id="IPR052020">
    <property type="entry name" value="Cyclic_di-GMP/3'3'-cGAMP_PDE"/>
</dbReference>
<dbReference type="PANTHER" id="PTHR45228:SF5">
    <property type="entry name" value="CYCLIC DI-GMP PHOSPHODIESTERASE VC_1348-RELATED"/>
    <property type="match status" value="1"/>
</dbReference>
<dbReference type="PROSITE" id="PS50110">
    <property type="entry name" value="RESPONSE_REGULATORY"/>
    <property type="match status" value="1"/>
</dbReference>
<dbReference type="PROSITE" id="PS51832">
    <property type="entry name" value="HD_GYP"/>
    <property type="match status" value="1"/>
</dbReference>
<dbReference type="SUPFAM" id="SSF52172">
    <property type="entry name" value="CheY-like"/>
    <property type="match status" value="1"/>
</dbReference>
<dbReference type="Pfam" id="PF00072">
    <property type="entry name" value="Response_reg"/>
    <property type="match status" value="1"/>
</dbReference>
<feature type="modified residue" description="4-aspartylphosphate" evidence="1">
    <location>
        <position position="55"/>
    </location>
</feature>